<dbReference type="InterPro" id="IPR009319">
    <property type="entry name" value="Phage_A118_VSP1"/>
</dbReference>
<dbReference type="GO" id="GO:0005198">
    <property type="term" value="F:structural molecule activity"/>
    <property type="evidence" value="ECO:0007669"/>
    <property type="project" value="InterPro"/>
</dbReference>
<organism evidence="1 2">
    <name type="scientific">Paenibacillus curdlanolyticus YK9</name>
    <dbReference type="NCBI Taxonomy" id="717606"/>
    <lineage>
        <taxon>Bacteria</taxon>
        <taxon>Bacillati</taxon>
        <taxon>Bacillota</taxon>
        <taxon>Bacilli</taxon>
        <taxon>Bacillales</taxon>
        <taxon>Paenibacillaceae</taxon>
        <taxon>Paenibacillus</taxon>
    </lineage>
</organism>
<dbReference type="eggNOG" id="COG2369">
    <property type="taxonomic scope" value="Bacteria"/>
</dbReference>
<gene>
    <name evidence="1" type="ORF">PaecuDRAFT_3120</name>
</gene>
<dbReference type="eggNOG" id="COG3209">
    <property type="taxonomic scope" value="Bacteria"/>
</dbReference>
<dbReference type="AlphaFoldDB" id="E0IBT1"/>
<sequence>MKKRYGIRQIFAQMELDLVKSMKRNLAAHEAEEERLGFEWIQWQARKLASLKQFQKENRQIVEQAAPDVEDEVKRTIGGSFRRGAKSVADAAKRLWSRFGFGKREDLSRPASHEDNDENFFKVNKPRVDALTAEAQGQLRDARHAMLRKMDDVYRQTIYKAQVYHNAGAASLSKAVDMATKEFLDKGIDCITYSDGRKVNVASYAEMALRTAAQRAVFTGEGAKRNALGIRTVAVSSHSNCSPTCLPWQGKVYIDDVYSGGTAADGPYPLLSTAMAGGLFHPNCRHNMSTYIPGVSKLPEPVDDSEALANYKAEQRQRYMERQIRRYKRREAGAADPDNQAAASAKVKEWQGRLRGHLAEHEDLRRDSKREQTKLPPITLMDIMEQRTLSDQKQFDRYKLIYKDKLGAESLADFQRIKYNDSNRWEQIKAERQQTLNALDYEEAMFGQFGNKEVREWYIAHDKNIVNLIDREKPLKDQALHAHSLRNKYRSEARLMMDDREEAEKLNQNNPHIEFDALVKSKMERKNLTMEQAYQDIIDTAGKTNKAVNKKLGLE</sequence>
<keyword evidence="2" id="KW-1185">Reference proteome</keyword>
<proteinExistence type="predicted"/>
<evidence type="ECO:0000313" key="2">
    <source>
        <dbReference type="Proteomes" id="UP000005387"/>
    </source>
</evidence>
<accession>E0IBT1</accession>
<protein>
    <submittedName>
        <fullName evidence="1">Minor capsid 2 protein</fullName>
    </submittedName>
</protein>
<dbReference type="EMBL" id="AEDD01000008">
    <property type="protein sequence ID" value="EFM10161.1"/>
    <property type="molecule type" value="Genomic_DNA"/>
</dbReference>
<name>E0IBT1_9BACL</name>
<dbReference type="Proteomes" id="UP000005387">
    <property type="component" value="Unassembled WGS sequence"/>
</dbReference>
<dbReference type="RefSeq" id="WP_006039108.1">
    <property type="nucleotide sequence ID" value="NZ_AEDD01000008.1"/>
</dbReference>
<reference evidence="1 2" key="1">
    <citation type="submission" date="2010-07" db="EMBL/GenBank/DDBJ databases">
        <title>The draft genome of Paenibacillus curdlanolyticus YK9.</title>
        <authorList>
            <consortium name="US DOE Joint Genome Institute (JGI-PGF)"/>
            <person name="Lucas S."/>
            <person name="Copeland A."/>
            <person name="Lapidus A."/>
            <person name="Cheng J.-F."/>
            <person name="Bruce D."/>
            <person name="Goodwin L."/>
            <person name="Pitluck S."/>
            <person name="Land M.L."/>
            <person name="Hauser L."/>
            <person name="Chang Y.-J."/>
            <person name="Jeffries C."/>
            <person name="Anderson I.J."/>
            <person name="Johnson E."/>
            <person name="Loganathan U."/>
            <person name="Mulhopadhyay B."/>
            <person name="Kyrpides N."/>
            <person name="Woyke T.J."/>
        </authorList>
    </citation>
    <scope>NUCLEOTIDE SEQUENCE [LARGE SCALE GENOMIC DNA]</scope>
    <source>
        <strain evidence="1 2">YK9</strain>
    </source>
</reference>
<evidence type="ECO:0000313" key="1">
    <source>
        <dbReference type="EMBL" id="EFM10161.1"/>
    </source>
</evidence>
<dbReference type="Pfam" id="PF06152">
    <property type="entry name" value="Phage_min_cap2"/>
    <property type="match status" value="1"/>
</dbReference>
<dbReference type="OrthoDB" id="3197444at2"/>
<dbReference type="STRING" id="717606.PaecuDRAFT_3120"/>